<gene>
    <name evidence="2" type="ORF">RRG08_046996</name>
</gene>
<reference evidence="2" key="1">
    <citation type="journal article" date="2023" name="G3 (Bethesda)">
        <title>A reference genome for the long-term kleptoplast-retaining sea slug Elysia crispata morphotype clarki.</title>
        <authorList>
            <person name="Eastman K.E."/>
            <person name="Pendleton A.L."/>
            <person name="Shaikh M.A."/>
            <person name="Suttiyut T."/>
            <person name="Ogas R."/>
            <person name="Tomko P."/>
            <person name="Gavelis G."/>
            <person name="Widhalm J.R."/>
            <person name="Wisecaver J.H."/>
        </authorList>
    </citation>
    <scope>NUCLEOTIDE SEQUENCE</scope>
    <source>
        <strain evidence="2">ECLA1</strain>
    </source>
</reference>
<name>A0AAE1A8G9_9GAST</name>
<dbReference type="Proteomes" id="UP001283361">
    <property type="component" value="Unassembled WGS sequence"/>
</dbReference>
<keyword evidence="3" id="KW-1185">Reference proteome</keyword>
<dbReference type="AlphaFoldDB" id="A0AAE1A8G9"/>
<protein>
    <submittedName>
        <fullName evidence="2">Uncharacterized protein</fullName>
    </submittedName>
</protein>
<feature type="compositionally biased region" description="Basic and acidic residues" evidence="1">
    <location>
        <begin position="1"/>
        <end position="23"/>
    </location>
</feature>
<evidence type="ECO:0000313" key="2">
    <source>
        <dbReference type="EMBL" id="KAK3783204.1"/>
    </source>
</evidence>
<sequence length="85" mass="9567">MIDKDLRLTDTRPDVEAEGEWKERKRGRSSSAGRAANILKLEGTLVSEDHPLAHALPVLITWVMLHDQPTGADHMSHASRPAYRR</sequence>
<comment type="caution">
    <text evidence="2">The sequence shown here is derived from an EMBL/GenBank/DDBJ whole genome shotgun (WGS) entry which is preliminary data.</text>
</comment>
<feature type="region of interest" description="Disordered" evidence="1">
    <location>
        <begin position="1"/>
        <end position="34"/>
    </location>
</feature>
<proteinExistence type="predicted"/>
<evidence type="ECO:0000313" key="3">
    <source>
        <dbReference type="Proteomes" id="UP001283361"/>
    </source>
</evidence>
<organism evidence="2 3">
    <name type="scientific">Elysia crispata</name>
    <name type="common">lettuce slug</name>
    <dbReference type="NCBI Taxonomy" id="231223"/>
    <lineage>
        <taxon>Eukaryota</taxon>
        <taxon>Metazoa</taxon>
        <taxon>Spiralia</taxon>
        <taxon>Lophotrochozoa</taxon>
        <taxon>Mollusca</taxon>
        <taxon>Gastropoda</taxon>
        <taxon>Heterobranchia</taxon>
        <taxon>Euthyneura</taxon>
        <taxon>Panpulmonata</taxon>
        <taxon>Sacoglossa</taxon>
        <taxon>Placobranchoidea</taxon>
        <taxon>Plakobranchidae</taxon>
        <taxon>Elysia</taxon>
    </lineage>
</organism>
<dbReference type="EMBL" id="JAWDGP010002436">
    <property type="protein sequence ID" value="KAK3783204.1"/>
    <property type="molecule type" value="Genomic_DNA"/>
</dbReference>
<accession>A0AAE1A8G9</accession>
<evidence type="ECO:0000256" key="1">
    <source>
        <dbReference type="SAM" id="MobiDB-lite"/>
    </source>
</evidence>